<keyword evidence="1" id="KW-1133">Transmembrane helix</keyword>
<proteinExistence type="predicted"/>
<evidence type="ECO:0000256" key="1">
    <source>
        <dbReference type="SAM" id="Phobius"/>
    </source>
</evidence>
<sequence length="119" mass="13941">MEECSKDVFCASSCYRSRRSIEIGRWCVQGQAKPQRRAKMWVTTLDDDSNCGSSQDKSRYAITRNIINSFFFPFPFLLRSFAVPSVILCFRMYMIMRTIGCSGRDARRVLYKDYSLYTH</sequence>
<evidence type="ECO:0008006" key="4">
    <source>
        <dbReference type="Google" id="ProtNLM"/>
    </source>
</evidence>
<evidence type="ECO:0000313" key="3">
    <source>
        <dbReference type="Proteomes" id="UP001303046"/>
    </source>
</evidence>
<reference evidence="2 3" key="1">
    <citation type="submission" date="2023-08" db="EMBL/GenBank/DDBJ databases">
        <title>A Necator americanus chromosomal reference genome.</title>
        <authorList>
            <person name="Ilik V."/>
            <person name="Petrzelkova K.J."/>
            <person name="Pardy F."/>
            <person name="Fuh T."/>
            <person name="Niatou-Singa F.S."/>
            <person name="Gouil Q."/>
            <person name="Baker L."/>
            <person name="Ritchie M.E."/>
            <person name="Jex A.R."/>
            <person name="Gazzola D."/>
            <person name="Li H."/>
            <person name="Toshio Fujiwara R."/>
            <person name="Zhan B."/>
            <person name="Aroian R.V."/>
            <person name="Pafco B."/>
            <person name="Schwarz E.M."/>
        </authorList>
    </citation>
    <scope>NUCLEOTIDE SEQUENCE [LARGE SCALE GENOMIC DNA]</scope>
    <source>
        <strain evidence="2 3">Aroian</strain>
        <tissue evidence="2">Whole animal</tissue>
    </source>
</reference>
<evidence type="ECO:0000313" key="2">
    <source>
        <dbReference type="EMBL" id="KAK6753324.1"/>
    </source>
</evidence>
<keyword evidence="1" id="KW-0812">Transmembrane</keyword>
<dbReference type="Proteomes" id="UP001303046">
    <property type="component" value="Unassembled WGS sequence"/>
</dbReference>
<organism evidence="2 3">
    <name type="scientific">Necator americanus</name>
    <name type="common">Human hookworm</name>
    <dbReference type="NCBI Taxonomy" id="51031"/>
    <lineage>
        <taxon>Eukaryota</taxon>
        <taxon>Metazoa</taxon>
        <taxon>Ecdysozoa</taxon>
        <taxon>Nematoda</taxon>
        <taxon>Chromadorea</taxon>
        <taxon>Rhabditida</taxon>
        <taxon>Rhabditina</taxon>
        <taxon>Rhabditomorpha</taxon>
        <taxon>Strongyloidea</taxon>
        <taxon>Ancylostomatidae</taxon>
        <taxon>Bunostominae</taxon>
        <taxon>Necator</taxon>
    </lineage>
</organism>
<accession>A0ABR1DSF9</accession>
<name>A0ABR1DSF9_NECAM</name>
<gene>
    <name evidence="2" type="primary">Necator_chrV.g17531</name>
    <name evidence="2" type="ORF">RB195_012741</name>
</gene>
<feature type="transmembrane region" description="Helical" evidence="1">
    <location>
        <begin position="70"/>
        <end position="90"/>
    </location>
</feature>
<keyword evidence="3" id="KW-1185">Reference proteome</keyword>
<keyword evidence="1" id="KW-0472">Membrane</keyword>
<protein>
    <recommendedName>
        <fullName evidence="4">G-protein coupled receptors family 1 profile domain-containing protein</fullName>
    </recommendedName>
</protein>
<comment type="caution">
    <text evidence="2">The sequence shown here is derived from an EMBL/GenBank/DDBJ whole genome shotgun (WGS) entry which is preliminary data.</text>
</comment>
<dbReference type="EMBL" id="JAVFWL010000005">
    <property type="protein sequence ID" value="KAK6753324.1"/>
    <property type="molecule type" value="Genomic_DNA"/>
</dbReference>